<dbReference type="AlphaFoldDB" id="A0A7S8FGL3"/>
<proteinExistence type="predicted"/>
<dbReference type="EMBL" id="CP047423">
    <property type="protein sequence ID" value="QPD05426.1"/>
    <property type="molecule type" value="Genomic_DNA"/>
</dbReference>
<organism evidence="2 3">
    <name type="scientific">Candidatus Nitrospira kreftii</name>
    <dbReference type="NCBI Taxonomy" id="2652173"/>
    <lineage>
        <taxon>Bacteria</taxon>
        <taxon>Pseudomonadati</taxon>
        <taxon>Nitrospirota</taxon>
        <taxon>Nitrospiria</taxon>
        <taxon>Nitrospirales</taxon>
        <taxon>Nitrospiraceae</taxon>
        <taxon>Nitrospira</taxon>
    </lineage>
</organism>
<dbReference type="KEGG" id="nkf:Nkreftii_003200"/>
<dbReference type="Proteomes" id="UP000593737">
    <property type="component" value="Chromosome"/>
</dbReference>
<feature type="coiled-coil region" evidence="1">
    <location>
        <begin position="48"/>
        <end position="79"/>
    </location>
</feature>
<keyword evidence="1" id="KW-0175">Coiled coil</keyword>
<evidence type="ECO:0000313" key="3">
    <source>
        <dbReference type="Proteomes" id="UP000593737"/>
    </source>
</evidence>
<sequence length="134" mass="15304">MSGASSVYVNELEYARLLDRKILNLLNSLTEQKSQEYTFTFTKGAHLMSDVKQQMTKALDHLKQQRDELQVQLHLAKADAKDEWARLESQWDEIKPKLEAAREEVGKTAESVGAALGLAIDELKKGYERLRSRL</sequence>
<protein>
    <submittedName>
        <fullName evidence="2">Uncharacterized protein</fullName>
    </submittedName>
</protein>
<evidence type="ECO:0000256" key="1">
    <source>
        <dbReference type="SAM" id="Coils"/>
    </source>
</evidence>
<evidence type="ECO:0000313" key="2">
    <source>
        <dbReference type="EMBL" id="QPD05426.1"/>
    </source>
</evidence>
<accession>A0A7S8FGL3</accession>
<name>A0A7S8FGL3_9BACT</name>
<gene>
    <name evidence="2" type="ORF">Nkreftii_003200</name>
</gene>
<reference evidence="2 3" key="1">
    <citation type="journal article" date="2020" name="ISME J.">
        <title>Enrichment and physiological characterization of a novel comammox Nitrospira indicates ammonium inhibition of complete nitrification.</title>
        <authorList>
            <person name="Sakoula D."/>
            <person name="Koch H."/>
            <person name="Frank J."/>
            <person name="Jetten M.S.M."/>
            <person name="van Kessel M.A.H.J."/>
            <person name="Lucker S."/>
        </authorList>
    </citation>
    <scope>NUCLEOTIDE SEQUENCE [LARGE SCALE GENOMIC DNA]</scope>
    <source>
        <strain evidence="2">Comreactor17</strain>
    </source>
</reference>